<evidence type="ECO:0000313" key="1">
    <source>
        <dbReference type="EMBL" id="OIO18165.1"/>
    </source>
</evidence>
<name>A0A1J4U5U0_9BACT</name>
<comment type="caution">
    <text evidence="1">The sequence shown here is derived from an EMBL/GenBank/DDBJ whole genome shotgun (WGS) entry which is preliminary data.</text>
</comment>
<dbReference type="EMBL" id="MNVB01000012">
    <property type="protein sequence ID" value="OIO18165.1"/>
    <property type="molecule type" value="Genomic_DNA"/>
</dbReference>
<sequence length="98" mass="11329">MGILGNWFSSSYTSGRNKKISFQNKNKLDRRDIHDLVWGIASLDVRQKKLIEGELIKQLDDAGVSKWEYEEIIRRLDSKSAELGLSEIDIKNLKMALY</sequence>
<proteinExistence type="predicted"/>
<evidence type="ECO:0000313" key="2">
    <source>
        <dbReference type="Proteomes" id="UP000182465"/>
    </source>
</evidence>
<gene>
    <name evidence="1" type="ORF">AUJ29_00475</name>
</gene>
<dbReference type="AlphaFoldDB" id="A0A1J4U5U0"/>
<protein>
    <submittedName>
        <fullName evidence="1">Uncharacterized protein</fullName>
    </submittedName>
</protein>
<organism evidence="1 2">
    <name type="scientific">Candidatus Kuenenbacteria bacterium CG1_02_38_13</name>
    <dbReference type="NCBI Taxonomy" id="1805235"/>
    <lineage>
        <taxon>Bacteria</taxon>
        <taxon>Candidatus Kueneniibacteriota</taxon>
    </lineage>
</organism>
<dbReference type="Proteomes" id="UP000182465">
    <property type="component" value="Unassembled WGS sequence"/>
</dbReference>
<reference evidence="1 2" key="1">
    <citation type="journal article" date="2016" name="Environ. Microbiol.">
        <title>Genomic resolution of a cold subsurface aquifer community provides metabolic insights for novel microbes adapted to high CO concentrations.</title>
        <authorList>
            <person name="Probst A.J."/>
            <person name="Castelle C.J."/>
            <person name="Singh A."/>
            <person name="Brown C.T."/>
            <person name="Anantharaman K."/>
            <person name="Sharon I."/>
            <person name="Hug L.A."/>
            <person name="Burstein D."/>
            <person name="Emerson J.B."/>
            <person name="Thomas B.C."/>
            <person name="Banfield J.F."/>
        </authorList>
    </citation>
    <scope>NUCLEOTIDE SEQUENCE [LARGE SCALE GENOMIC DNA]</scope>
    <source>
        <strain evidence="1">CG1_02_38_13</strain>
    </source>
</reference>
<accession>A0A1J4U5U0</accession>